<evidence type="ECO:0000256" key="2">
    <source>
        <dbReference type="ARBA" id="ARBA00008520"/>
    </source>
</evidence>
<evidence type="ECO:0000256" key="1">
    <source>
        <dbReference type="ARBA" id="ARBA00004418"/>
    </source>
</evidence>
<dbReference type="CDD" id="cd14748">
    <property type="entry name" value="PBP2_UgpB"/>
    <property type="match status" value="1"/>
</dbReference>
<keyword evidence="3" id="KW-0732">Signal</keyword>
<accession>A0AAP4TW75</accession>
<dbReference type="Gene3D" id="3.40.190.10">
    <property type="entry name" value="Periplasmic binding protein-like II"/>
    <property type="match status" value="1"/>
</dbReference>
<proteinExistence type="inferred from homology"/>
<evidence type="ECO:0000256" key="3">
    <source>
        <dbReference type="SAM" id="SignalP"/>
    </source>
</evidence>
<dbReference type="EMBL" id="JAUORK010000004">
    <property type="protein sequence ID" value="MDO6671522.1"/>
    <property type="molecule type" value="Genomic_DNA"/>
</dbReference>
<dbReference type="InterPro" id="IPR050490">
    <property type="entry name" value="Bact_solute-bd_prot1"/>
</dbReference>
<feature type="signal peptide" evidence="3">
    <location>
        <begin position="1"/>
        <end position="43"/>
    </location>
</feature>
<evidence type="ECO:0000313" key="5">
    <source>
        <dbReference type="Proteomes" id="UP001170481"/>
    </source>
</evidence>
<dbReference type="InterPro" id="IPR006059">
    <property type="entry name" value="SBP"/>
</dbReference>
<dbReference type="Pfam" id="PF13416">
    <property type="entry name" value="SBP_bac_8"/>
    <property type="match status" value="1"/>
</dbReference>
<evidence type="ECO:0000313" key="4">
    <source>
        <dbReference type="EMBL" id="MDO6671522.1"/>
    </source>
</evidence>
<dbReference type="SUPFAM" id="SSF53850">
    <property type="entry name" value="Periplasmic binding protein-like II"/>
    <property type="match status" value="1"/>
</dbReference>
<dbReference type="GO" id="GO:0042597">
    <property type="term" value="C:periplasmic space"/>
    <property type="evidence" value="ECO:0007669"/>
    <property type="project" value="UniProtKB-SubCell"/>
</dbReference>
<dbReference type="AlphaFoldDB" id="A0AAP4TW75"/>
<feature type="chain" id="PRO_5043043022" evidence="3">
    <location>
        <begin position="44"/>
        <end position="443"/>
    </location>
</feature>
<sequence length="443" mass="48182">MKSPTSSLTKSALKTSSALPLRTGLALSSVALLSSAFIAPAQAGDESVELVVQYAYGSTFNPAMERLKTEFEQANPDISIRYRAPYESYEEGSQKVMRESIIKRMPDISLQGLNQVRSLASREIAVDLTAFIESETDFAAAGYRGPMLDLGRFDGGVYSLPYAVSLPIAYYNTELMEKAGWQGDALPGDWDEVLKVASDIRALPEASNGLYYEWDITGNWLFQAPVFARGGQMTRNGEQEVAFNDDSGRFALKTLSRMVTDAGMSNMGWQSAYASFAAGNTGILITSVGSLQSLSDQIGDKFTLKTGPFPGVQPQGGLPAGGTAMVMLARDADKQQAAWRFMKFATQGDGAIIVAEETGYAPPNQKVNEEQLSDFYTRHPNRAVMVQQLPLMRPWYAFLGANGLKITDIIKNHMESIVTGKRAGESDAVLAEMAEEVQALLPH</sequence>
<comment type="subcellular location">
    <subcellularLocation>
        <location evidence="1">Periplasm</location>
    </subcellularLocation>
</comment>
<dbReference type="PANTHER" id="PTHR43649">
    <property type="entry name" value="ARABINOSE-BINDING PROTEIN-RELATED"/>
    <property type="match status" value="1"/>
</dbReference>
<reference evidence="4" key="1">
    <citation type="submission" date="2023-07" db="EMBL/GenBank/DDBJ databases">
        <title>Genome content predicts the carbon catabolic preferences of heterotrophic bacteria.</title>
        <authorList>
            <person name="Gralka M."/>
        </authorList>
    </citation>
    <scope>NUCLEOTIDE SEQUENCE</scope>
    <source>
        <strain evidence="4">C2R13</strain>
    </source>
</reference>
<dbReference type="Proteomes" id="UP001170481">
    <property type="component" value="Unassembled WGS sequence"/>
</dbReference>
<organism evidence="4 5">
    <name type="scientific">Cobetia amphilecti</name>
    <dbReference type="NCBI Taxonomy" id="1055104"/>
    <lineage>
        <taxon>Bacteria</taxon>
        <taxon>Pseudomonadati</taxon>
        <taxon>Pseudomonadota</taxon>
        <taxon>Gammaproteobacteria</taxon>
        <taxon>Oceanospirillales</taxon>
        <taxon>Halomonadaceae</taxon>
        <taxon>Cobetia</taxon>
    </lineage>
</organism>
<comment type="similarity">
    <text evidence="2">Belongs to the bacterial solute-binding protein 1 family.</text>
</comment>
<comment type="caution">
    <text evidence="4">The sequence shown here is derived from an EMBL/GenBank/DDBJ whole genome shotgun (WGS) entry which is preliminary data.</text>
</comment>
<protein>
    <submittedName>
        <fullName evidence="4">ABC transporter substrate-binding protein</fullName>
    </submittedName>
</protein>
<name>A0AAP4TW75_9GAMM</name>
<gene>
    <name evidence="4" type="ORF">Q4535_05255</name>
</gene>